<dbReference type="PANTHER" id="PTHR36832:SF1">
    <property type="entry name" value="SLR1174 PROTEIN"/>
    <property type="match status" value="1"/>
</dbReference>
<feature type="transmembrane region" description="Helical" evidence="1">
    <location>
        <begin position="228"/>
        <end position="248"/>
    </location>
</feature>
<keyword evidence="1" id="KW-1133">Transmembrane helix</keyword>
<dbReference type="EMBL" id="JABGBW010000001">
    <property type="protein sequence ID" value="MBC2575574.1"/>
    <property type="molecule type" value="Genomic_DNA"/>
</dbReference>
<accession>A0ABR6TK57</accession>
<dbReference type="RefSeq" id="WP_185623571.1">
    <property type="nucleotide sequence ID" value="NZ_JABGBW010000001.1"/>
</dbReference>
<comment type="caution">
    <text evidence="2">The sequence shown here is derived from an EMBL/GenBank/DDBJ whole genome shotgun (WGS) entry which is preliminary data.</text>
</comment>
<dbReference type="InterPro" id="IPR010390">
    <property type="entry name" value="ABC-2_transporter-like"/>
</dbReference>
<keyword evidence="1" id="KW-0812">Transmembrane</keyword>
<feature type="transmembrane region" description="Helical" evidence="1">
    <location>
        <begin position="111"/>
        <end position="129"/>
    </location>
</feature>
<proteinExistence type="predicted"/>
<feature type="transmembrane region" description="Helical" evidence="1">
    <location>
        <begin position="50"/>
        <end position="72"/>
    </location>
</feature>
<keyword evidence="1" id="KW-0472">Membrane</keyword>
<gene>
    <name evidence="2" type="ORF">HLB29_02635</name>
</gene>
<organism evidence="2 3">
    <name type="scientific">Peptostreptococcus canis</name>
    <dbReference type="NCBI Taxonomy" id="1159213"/>
    <lineage>
        <taxon>Bacteria</taxon>
        <taxon>Bacillati</taxon>
        <taxon>Bacillota</taxon>
        <taxon>Clostridia</taxon>
        <taxon>Peptostreptococcales</taxon>
        <taxon>Peptostreptococcaceae</taxon>
        <taxon>Peptostreptococcus</taxon>
    </lineage>
</organism>
<reference evidence="2 3" key="1">
    <citation type="submission" date="2020-05" db="EMBL/GenBank/DDBJ databases">
        <title>Draft genome of xy-202 and genomic insight in genome of the genus Peptostreptococcus.</title>
        <authorList>
            <person name="Zhang Z."/>
        </authorList>
    </citation>
    <scope>NUCLEOTIDE SEQUENCE [LARGE SCALE GENOMIC DNA]</scope>
    <source>
        <strain evidence="2 3">DSM 27025</strain>
    </source>
</reference>
<feature type="transmembrane region" description="Helical" evidence="1">
    <location>
        <begin position="20"/>
        <end position="43"/>
    </location>
</feature>
<dbReference type="Pfam" id="PF06182">
    <property type="entry name" value="ABC2_membrane_6"/>
    <property type="match status" value="1"/>
</dbReference>
<dbReference type="Proteomes" id="UP000713904">
    <property type="component" value="Unassembled WGS sequence"/>
</dbReference>
<evidence type="ECO:0000313" key="2">
    <source>
        <dbReference type="EMBL" id="MBC2575574.1"/>
    </source>
</evidence>
<sequence length="263" mass="30442">MRKYFEIFKMALSNQLEYRVNFISSFLFSLIPFGVNTLLWLAVTIKNNDVLLGVNGTISYYFVTLVVSNITYTSSVFKISDDIRLGELSKYIIKPYNYALYQLMIDMPQRIIFITMNAVPILIIYVILSKYMCFSINIVRIFMMISLLIIGYLINFFIDFSIGLYSFYFSRVSSLYTSIKVVRNIFAGIVFPLVMLPSNILSIFKILPFAYTSYIPTIFLIKDIDIEFALEQMAIGLIWLLVLIISSIKLWEKGIEKYCTFGG</sequence>
<name>A0ABR6TK57_9FIRM</name>
<protein>
    <submittedName>
        <fullName evidence="2">ABC transporter permease</fullName>
    </submittedName>
</protein>
<evidence type="ECO:0000256" key="1">
    <source>
        <dbReference type="SAM" id="Phobius"/>
    </source>
</evidence>
<keyword evidence="3" id="KW-1185">Reference proteome</keyword>
<evidence type="ECO:0000313" key="3">
    <source>
        <dbReference type="Proteomes" id="UP000713904"/>
    </source>
</evidence>
<feature type="transmembrane region" description="Helical" evidence="1">
    <location>
        <begin position="141"/>
        <end position="165"/>
    </location>
</feature>
<feature type="transmembrane region" description="Helical" evidence="1">
    <location>
        <begin position="185"/>
        <end position="207"/>
    </location>
</feature>
<dbReference type="PANTHER" id="PTHR36832">
    <property type="entry name" value="SLR1174 PROTEIN-RELATED"/>
    <property type="match status" value="1"/>
</dbReference>